<dbReference type="Pfam" id="PF00668">
    <property type="entry name" value="Condensation"/>
    <property type="match status" value="1"/>
</dbReference>
<dbReference type="FunFam" id="3.40.50.980:FF:000001">
    <property type="entry name" value="Non-ribosomal peptide synthetase"/>
    <property type="match status" value="1"/>
</dbReference>
<evidence type="ECO:0000256" key="4">
    <source>
        <dbReference type="SAM" id="MobiDB-lite"/>
    </source>
</evidence>
<organism evidence="6 7">
    <name type="scientific">Micromonospora citrea</name>
    <dbReference type="NCBI Taxonomy" id="47855"/>
    <lineage>
        <taxon>Bacteria</taxon>
        <taxon>Bacillati</taxon>
        <taxon>Actinomycetota</taxon>
        <taxon>Actinomycetes</taxon>
        <taxon>Micromonosporales</taxon>
        <taxon>Micromonosporaceae</taxon>
        <taxon>Micromonospora</taxon>
    </lineage>
</organism>
<dbReference type="NCBIfam" id="TIGR01733">
    <property type="entry name" value="AA-adenyl-dom"/>
    <property type="match status" value="1"/>
</dbReference>
<dbReference type="GO" id="GO:0005737">
    <property type="term" value="C:cytoplasm"/>
    <property type="evidence" value="ECO:0007669"/>
    <property type="project" value="TreeGrafter"/>
</dbReference>
<dbReference type="SMART" id="SM00823">
    <property type="entry name" value="PKS_PP"/>
    <property type="match status" value="1"/>
</dbReference>
<dbReference type="GO" id="GO:0031177">
    <property type="term" value="F:phosphopantetheine binding"/>
    <property type="evidence" value="ECO:0007669"/>
    <property type="project" value="InterPro"/>
</dbReference>
<evidence type="ECO:0000256" key="3">
    <source>
        <dbReference type="ARBA" id="ARBA00022553"/>
    </source>
</evidence>
<dbReference type="SUPFAM" id="SSF47336">
    <property type="entry name" value="ACP-like"/>
    <property type="match status" value="1"/>
</dbReference>
<keyword evidence="3" id="KW-0597">Phosphoprotein</keyword>
<protein>
    <submittedName>
        <fullName evidence="6">Amino acid adenylation domain-containing protein</fullName>
    </submittedName>
</protein>
<accession>A0A1C6UF12</accession>
<evidence type="ECO:0000256" key="1">
    <source>
        <dbReference type="ARBA" id="ARBA00001957"/>
    </source>
</evidence>
<dbReference type="GO" id="GO:0072330">
    <property type="term" value="P:monocarboxylic acid biosynthetic process"/>
    <property type="evidence" value="ECO:0007669"/>
    <property type="project" value="UniProtKB-ARBA"/>
</dbReference>
<dbReference type="CDD" id="cd19531">
    <property type="entry name" value="LCL_NRPS-like"/>
    <property type="match status" value="1"/>
</dbReference>
<feature type="domain" description="Carrier" evidence="5">
    <location>
        <begin position="1036"/>
        <end position="1111"/>
    </location>
</feature>
<dbReference type="CDD" id="cd05930">
    <property type="entry name" value="A_NRPS"/>
    <property type="match status" value="1"/>
</dbReference>
<dbReference type="InterPro" id="IPR036736">
    <property type="entry name" value="ACP-like_sf"/>
</dbReference>
<proteinExistence type="predicted"/>
<feature type="region of interest" description="Disordered" evidence="4">
    <location>
        <begin position="1"/>
        <end position="20"/>
    </location>
</feature>
<dbReference type="GO" id="GO:0003824">
    <property type="term" value="F:catalytic activity"/>
    <property type="evidence" value="ECO:0007669"/>
    <property type="project" value="InterPro"/>
</dbReference>
<dbReference type="FunFam" id="1.10.1200.10:FF:000016">
    <property type="entry name" value="Non-ribosomal peptide synthase"/>
    <property type="match status" value="1"/>
</dbReference>
<dbReference type="Gene3D" id="3.30.300.30">
    <property type="match status" value="1"/>
</dbReference>
<evidence type="ECO:0000313" key="7">
    <source>
        <dbReference type="Proteomes" id="UP000199001"/>
    </source>
</evidence>
<comment type="cofactor">
    <cofactor evidence="1">
        <name>pantetheine 4'-phosphate</name>
        <dbReference type="ChEBI" id="CHEBI:47942"/>
    </cofactor>
</comment>
<dbReference type="PROSITE" id="PS00455">
    <property type="entry name" value="AMP_BINDING"/>
    <property type="match status" value="1"/>
</dbReference>
<dbReference type="PANTHER" id="PTHR45527">
    <property type="entry name" value="NONRIBOSOMAL PEPTIDE SYNTHETASE"/>
    <property type="match status" value="1"/>
</dbReference>
<dbReference type="Gene3D" id="3.30.559.30">
    <property type="entry name" value="Nonribosomal peptide synthetase, condensation domain"/>
    <property type="match status" value="1"/>
</dbReference>
<keyword evidence="7" id="KW-1185">Reference proteome</keyword>
<dbReference type="PANTHER" id="PTHR45527:SF1">
    <property type="entry name" value="FATTY ACID SYNTHASE"/>
    <property type="match status" value="1"/>
</dbReference>
<dbReference type="Pfam" id="PF00501">
    <property type="entry name" value="AMP-binding"/>
    <property type="match status" value="1"/>
</dbReference>
<dbReference type="Proteomes" id="UP000199001">
    <property type="component" value="Unassembled WGS sequence"/>
</dbReference>
<dbReference type="EMBL" id="FMHZ01000002">
    <property type="protein sequence ID" value="SCL52695.1"/>
    <property type="molecule type" value="Genomic_DNA"/>
</dbReference>
<dbReference type="FunFam" id="2.30.38.10:FF:000001">
    <property type="entry name" value="Non-ribosomal peptide synthetase PvdI"/>
    <property type="match status" value="1"/>
</dbReference>
<dbReference type="Gene3D" id="3.40.50.980">
    <property type="match status" value="2"/>
</dbReference>
<dbReference type="InterPro" id="IPR020845">
    <property type="entry name" value="AMP-binding_CS"/>
</dbReference>
<evidence type="ECO:0000259" key="5">
    <source>
        <dbReference type="PROSITE" id="PS50075"/>
    </source>
</evidence>
<gene>
    <name evidence="6" type="ORF">GA0070606_2000</name>
</gene>
<dbReference type="PROSITE" id="PS50075">
    <property type="entry name" value="CARRIER"/>
    <property type="match status" value="1"/>
</dbReference>
<dbReference type="InterPro" id="IPR001242">
    <property type="entry name" value="Condensation_dom"/>
</dbReference>
<dbReference type="GO" id="GO:0008610">
    <property type="term" value="P:lipid biosynthetic process"/>
    <property type="evidence" value="ECO:0007669"/>
    <property type="project" value="UniProtKB-ARBA"/>
</dbReference>
<dbReference type="Gene3D" id="2.30.38.10">
    <property type="entry name" value="Luciferase, Domain 3"/>
    <property type="match status" value="1"/>
</dbReference>
<dbReference type="Gene3D" id="1.10.1200.10">
    <property type="entry name" value="ACP-like"/>
    <property type="match status" value="1"/>
</dbReference>
<feature type="compositionally biased region" description="Basic and acidic residues" evidence="4">
    <location>
        <begin position="1146"/>
        <end position="1158"/>
    </location>
</feature>
<dbReference type="InterPro" id="IPR000873">
    <property type="entry name" value="AMP-dep_synth/lig_dom"/>
</dbReference>
<feature type="region of interest" description="Disordered" evidence="4">
    <location>
        <begin position="36"/>
        <end position="73"/>
    </location>
</feature>
<dbReference type="InterPro" id="IPR010071">
    <property type="entry name" value="AA_adenyl_dom"/>
</dbReference>
<dbReference type="GO" id="GO:0044550">
    <property type="term" value="P:secondary metabolite biosynthetic process"/>
    <property type="evidence" value="ECO:0007669"/>
    <property type="project" value="TreeGrafter"/>
</dbReference>
<dbReference type="Pfam" id="PF13193">
    <property type="entry name" value="AMP-binding_C"/>
    <property type="match status" value="1"/>
</dbReference>
<evidence type="ECO:0000313" key="6">
    <source>
        <dbReference type="EMBL" id="SCL52695.1"/>
    </source>
</evidence>
<dbReference type="SUPFAM" id="SSF52777">
    <property type="entry name" value="CoA-dependent acyltransferases"/>
    <property type="match status" value="2"/>
</dbReference>
<reference evidence="7" key="1">
    <citation type="submission" date="2016-06" db="EMBL/GenBank/DDBJ databases">
        <authorList>
            <person name="Varghese N."/>
            <person name="Submissions Spin"/>
        </authorList>
    </citation>
    <scope>NUCLEOTIDE SEQUENCE [LARGE SCALE GENOMIC DNA]</scope>
    <source>
        <strain evidence="7">DSM 43903</strain>
    </source>
</reference>
<dbReference type="InterPro" id="IPR009081">
    <property type="entry name" value="PP-bd_ACP"/>
</dbReference>
<dbReference type="GO" id="GO:0043041">
    <property type="term" value="P:amino acid activation for nonribosomal peptide biosynthetic process"/>
    <property type="evidence" value="ECO:0007669"/>
    <property type="project" value="TreeGrafter"/>
</dbReference>
<dbReference type="InterPro" id="IPR025110">
    <property type="entry name" value="AMP-bd_C"/>
</dbReference>
<dbReference type="InterPro" id="IPR020806">
    <property type="entry name" value="PKS_PP-bd"/>
</dbReference>
<dbReference type="InterPro" id="IPR023213">
    <property type="entry name" value="CAT-like_dom_sf"/>
</dbReference>
<dbReference type="Pfam" id="PF00550">
    <property type="entry name" value="PP-binding"/>
    <property type="match status" value="1"/>
</dbReference>
<dbReference type="STRING" id="47855.GA0070606_2000"/>
<feature type="region of interest" description="Disordered" evidence="4">
    <location>
        <begin position="1112"/>
        <end position="1158"/>
    </location>
</feature>
<dbReference type="SUPFAM" id="SSF56801">
    <property type="entry name" value="Acetyl-CoA synthetase-like"/>
    <property type="match status" value="1"/>
</dbReference>
<keyword evidence="2" id="KW-0596">Phosphopantetheine</keyword>
<name>A0A1C6UF12_9ACTN</name>
<dbReference type="InterPro" id="IPR045851">
    <property type="entry name" value="AMP-bd_C_sf"/>
</dbReference>
<evidence type="ECO:0000256" key="2">
    <source>
        <dbReference type="ARBA" id="ARBA00022450"/>
    </source>
</evidence>
<sequence length="1158" mass="125165">MTVPSVPAESGTVRRSPSDAARARLASRLAAGAEFLASDPTDDSGALSDDTSATDGPRRFAAAAPPPDPAAPAPVSFAQRRLWFLHQFQPDSPAYHVPAVLRLTGPLSVDALRDALDRLVALHPALRTVFDDADGEPVQRVVDAPAARLDVTDLTDLPAEQREARVRDAVAAERQPPFDLRRGPLLRTRLFRLGEHDHRLFLDLHHIVVDGWSLSVLVNDLVRCYAAATGHGTAPARPPVDPAGHARWQHHRVRAGELDDQLAWWERRLAGASATELAPDRVRPAVLGWRGGRRTVRLDAGLTDQVRATARRYAASPFMVLLAGFVALLHRQTGQSDVVLGTPVAGRDRVELEPLVSLLVNTVVLRTDVSGDPTFADLVARVRDVVLDAQTHHEAPFELLVERLRPVRDPARHPLFQIVFAMKNLPPFERLHVGALTVELLDMVGEVSKFDLSVMAFEGDTHIDCEFEFSTELFDDERIAQLMTQYRAVLGSLCGHPDRRLSAAALLDPDEEDRIVRRWSGRVRDHPTVPVHHLVARRARSAPDSPAVRADGRTLTYGELDRRADVLAARLRAVGAGPGRPVAVCLERGPELVTAFLAVLKAGAAYVPLDPGYPPDRLTFTLADSAACAVLTGEELTGRFAAARTAVLDVAVAIADAEEADAVAPAAEPDPREIAYVIYTSGSSGRPKGVEVTHGGLANLVHWHLDAYQVGPRDRATLVASPGFDACTWELWAALAGGAALHVPPEPVRVAPDRLARWLVDEAITVTFLPTTVAEAVLAEPAVTGSALRLLLTGGDALTRTPPPGLGARLVNHYGPTENTVVATADPVPAQAGPVVHAPPIGRAIANVTTYVLDGAGRPVPVGVPGELCLGGLQVARGYLRDPRRTAERFVPDPFGETPGARLYRTGDLVRWLPDGRLDFLGRLDSQLKVRGFRVEPSEIEAVLVTHPAVREAAVVVRGDGADRRDLAALLVLADGPAPTYEEVRAVARRHLPGYMVPAVLAVVDDLPVTTNGKLDRDRLSWRDGRPLRQESTAEPPVGATERAVAEVWALVLDVPPLGRTDNFFDLGGHSFLALRARQQLAERLGVELNVVDLFQFPTVASLAAHLDRIRATPEPAGKPEPGAPDGYAQRRRAALRGGLARRRQAHEQRRLAEGTDR</sequence>
<feature type="compositionally biased region" description="Basic residues" evidence="4">
    <location>
        <begin position="1130"/>
        <end position="1145"/>
    </location>
</feature>
<dbReference type="FunFam" id="3.40.50.12780:FF:000012">
    <property type="entry name" value="Non-ribosomal peptide synthetase"/>
    <property type="match status" value="1"/>
</dbReference>
<dbReference type="AlphaFoldDB" id="A0A1C6UF12"/>
<dbReference type="Gene3D" id="3.30.559.10">
    <property type="entry name" value="Chloramphenicol acetyltransferase-like domain"/>
    <property type="match status" value="1"/>
</dbReference>